<organism evidence="19 20">
    <name type="scientific">Aspergillus neoniger (strain CBS 115656)</name>
    <dbReference type="NCBI Taxonomy" id="1448310"/>
    <lineage>
        <taxon>Eukaryota</taxon>
        <taxon>Fungi</taxon>
        <taxon>Dikarya</taxon>
        <taxon>Ascomycota</taxon>
        <taxon>Pezizomycotina</taxon>
        <taxon>Eurotiomycetes</taxon>
        <taxon>Eurotiomycetidae</taxon>
        <taxon>Eurotiales</taxon>
        <taxon>Aspergillaceae</taxon>
        <taxon>Aspergillus</taxon>
        <taxon>Aspergillus subgen. Circumdati</taxon>
    </lineage>
</organism>
<dbReference type="InterPro" id="IPR018506">
    <property type="entry name" value="Cyt_B5_heme-BS"/>
</dbReference>
<dbReference type="GeneID" id="37124085"/>
<evidence type="ECO:0000256" key="1">
    <source>
        <dbReference type="ARBA" id="ARBA00004141"/>
    </source>
</evidence>
<dbReference type="PIRSF" id="PIRSF000345">
    <property type="entry name" value="OLE1"/>
    <property type="match status" value="1"/>
</dbReference>
<evidence type="ECO:0000313" key="20">
    <source>
        <dbReference type="Proteomes" id="UP000247647"/>
    </source>
</evidence>
<comment type="cofactor">
    <cofactor evidence="16">
        <name>Fe(2+)</name>
        <dbReference type="ChEBI" id="CHEBI:29033"/>
    </cofactor>
    <text evidence="16">Expected to bind 2 Fe(2+) ions per subunit.</text>
</comment>
<feature type="transmembrane region" description="Helical" evidence="17">
    <location>
        <begin position="185"/>
        <end position="206"/>
    </location>
</feature>
<keyword evidence="13 16" id="KW-0443">Lipid metabolism</keyword>
<dbReference type="FunFam" id="3.10.120.10:FF:000004">
    <property type="entry name" value="Acyl-CoA desaturase"/>
    <property type="match status" value="1"/>
</dbReference>
<keyword evidence="5 16" id="KW-0349">Heme</keyword>
<feature type="transmembrane region" description="Helical" evidence="17">
    <location>
        <begin position="73"/>
        <end position="94"/>
    </location>
</feature>
<evidence type="ECO:0000256" key="9">
    <source>
        <dbReference type="ARBA" id="ARBA00022982"/>
    </source>
</evidence>
<evidence type="ECO:0000256" key="12">
    <source>
        <dbReference type="ARBA" id="ARBA00023004"/>
    </source>
</evidence>
<keyword evidence="15 16" id="KW-0275">Fatty acid biosynthesis</keyword>
<name>A0A318YDN3_ASPNB</name>
<dbReference type="InterPro" id="IPR001522">
    <property type="entry name" value="FADS-1_CS"/>
</dbReference>
<dbReference type="PROSITE" id="PS00191">
    <property type="entry name" value="CYTOCHROME_B5_1"/>
    <property type="match status" value="1"/>
</dbReference>
<evidence type="ECO:0000256" key="14">
    <source>
        <dbReference type="ARBA" id="ARBA00023136"/>
    </source>
</evidence>
<dbReference type="PROSITE" id="PS50255">
    <property type="entry name" value="CYTOCHROME_B5_2"/>
    <property type="match status" value="1"/>
</dbReference>
<keyword evidence="6 17" id="KW-0812">Transmembrane</keyword>
<sequence length="454" mass="52145">MGERKRNPKVIEGLHDTQPEKIPTAGQLHQDDFITTLSSWCNKVRWFNFTMLITIPLIAFLQVPWVPMHRKTLVLSIIYYVTTAISVTAGYHRLWAHRSYSASPTLKWLLAAFGAGAVQGSIKFWVREHRAHHRYTDTDQDPYNVKKGLLHAHILWVITKQPRKNNRVDISDLQNDCVVALQHRYYFLAAFFMGWGFPTLVAGLGWNDWYGGFLYAGILRSFFVNQATFCVNSLAHWIGEQPYDDRRSSRDHLITALITMGEGYHNFHHEFPSDYRNGIEWYQPDITKWAIRLCEQLGLAYDLKRFRQNEIGKSRLQQVFKKLNVERESLDWGPPLSKLPVMEWDEYHDKVTQGHVLILIGGVVHDVSKFIHEHPGGESMMRMALGKDATTLFNGAVYLHSNAANNILATLRVAILRGGCEVEIFKKQNNSIDMLAKETPVHVQNQPKSIAGHS</sequence>
<evidence type="ECO:0000256" key="10">
    <source>
        <dbReference type="ARBA" id="ARBA00022989"/>
    </source>
</evidence>
<evidence type="ECO:0000256" key="5">
    <source>
        <dbReference type="ARBA" id="ARBA00022617"/>
    </source>
</evidence>
<dbReference type="Gene3D" id="3.10.120.10">
    <property type="entry name" value="Cytochrome b5-like heme/steroid binding domain"/>
    <property type="match status" value="1"/>
</dbReference>
<dbReference type="InterPro" id="IPR009160">
    <property type="entry name" value="Acyl-CoA_deSatase_haem/ster-bd"/>
</dbReference>
<evidence type="ECO:0000256" key="15">
    <source>
        <dbReference type="ARBA" id="ARBA00023160"/>
    </source>
</evidence>
<dbReference type="AlphaFoldDB" id="A0A318YDN3"/>
<dbReference type="GO" id="GO:0005506">
    <property type="term" value="F:iron ion binding"/>
    <property type="evidence" value="ECO:0007669"/>
    <property type="project" value="TreeGrafter"/>
</dbReference>
<evidence type="ECO:0000256" key="6">
    <source>
        <dbReference type="ARBA" id="ARBA00022692"/>
    </source>
</evidence>
<keyword evidence="20" id="KW-1185">Reference proteome</keyword>
<dbReference type="Pfam" id="PF00487">
    <property type="entry name" value="FA_desaturase"/>
    <property type="match status" value="1"/>
</dbReference>
<keyword evidence="11 16" id="KW-0560">Oxidoreductase</keyword>
<dbReference type="EMBL" id="KZ821467">
    <property type="protein sequence ID" value="PYH32535.1"/>
    <property type="molecule type" value="Genomic_DNA"/>
</dbReference>
<comment type="subcellular location">
    <subcellularLocation>
        <location evidence="1">Membrane</location>
        <topology evidence="1">Multi-pass membrane protein</topology>
    </subcellularLocation>
</comment>
<dbReference type="GO" id="GO:0020037">
    <property type="term" value="F:heme binding"/>
    <property type="evidence" value="ECO:0007669"/>
    <property type="project" value="InterPro"/>
</dbReference>
<keyword evidence="4 16" id="KW-0444">Lipid biosynthesis</keyword>
<dbReference type="InterPro" id="IPR015876">
    <property type="entry name" value="Acyl-CoA_DS"/>
</dbReference>
<dbReference type="InterPro" id="IPR005804">
    <property type="entry name" value="FA_desaturase_dom"/>
</dbReference>
<comment type="function">
    <text evidence="16">Stearoyl-CoA desaturase that utilizes O(2) and electrons from reduced cytochrome b5 to introduce the first double bond into saturated fatty acyl-CoA substrates.</text>
</comment>
<dbReference type="GO" id="GO:0004768">
    <property type="term" value="F:stearoyl-CoA 9-desaturase activity"/>
    <property type="evidence" value="ECO:0007669"/>
    <property type="project" value="UniProtKB-UniRule"/>
</dbReference>
<evidence type="ECO:0000313" key="19">
    <source>
        <dbReference type="EMBL" id="PYH32535.1"/>
    </source>
</evidence>
<evidence type="ECO:0000256" key="3">
    <source>
        <dbReference type="ARBA" id="ARBA00022448"/>
    </source>
</evidence>
<evidence type="ECO:0000256" key="7">
    <source>
        <dbReference type="ARBA" id="ARBA00022723"/>
    </source>
</evidence>
<keyword evidence="3 16" id="KW-0813">Transport</keyword>
<feature type="transmembrane region" description="Helical" evidence="17">
    <location>
        <begin position="46"/>
        <end position="66"/>
    </location>
</feature>
<keyword evidence="9 16" id="KW-0249">Electron transport</keyword>
<protein>
    <recommendedName>
        <fullName evidence="16">Acyl-CoA desaturase</fullName>
        <ecNumber evidence="16">1.14.19.1</ecNumber>
    </recommendedName>
</protein>
<evidence type="ECO:0000256" key="2">
    <source>
        <dbReference type="ARBA" id="ARBA00009295"/>
    </source>
</evidence>
<keyword evidence="10 17" id="KW-1133">Transmembrane helix</keyword>
<evidence type="ECO:0000256" key="4">
    <source>
        <dbReference type="ARBA" id="ARBA00022516"/>
    </source>
</evidence>
<comment type="catalytic activity">
    <reaction evidence="16">
        <text>octadecanoyl-CoA + 2 Fe(II)-[cytochrome b5] + O2 + 2 H(+) = (9Z)-octadecenoyl-CoA + 2 Fe(III)-[cytochrome b5] + 2 H2O</text>
        <dbReference type="Rhea" id="RHEA:19721"/>
        <dbReference type="Rhea" id="RHEA-COMP:10438"/>
        <dbReference type="Rhea" id="RHEA-COMP:10439"/>
        <dbReference type="ChEBI" id="CHEBI:15377"/>
        <dbReference type="ChEBI" id="CHEBI:15378"/>
        <dbReference type="ChEBI" id="CHEBI:15379"/>
        <dbReference type="ChEBI" id="CHEBI:29033"/>
        <dbReference type="ChEBI" id="CHEBI:29034"/>
        <dbReference type="ChEBI" id="CHEBI:57387"/>
        <dbReference type="ChEBI" id="CHEBI:57394"/>
        <dbReference type="EC" id="1.14.19.1"/>
    </reaction>
</comment>
<evidence type="ECO:0000256" key="8">
    <source>
        <dbReference type="ARBA" id="ARBA00022832"/>
    </source>
</evidence>
<dbReference type="PRINTS" id="PR00075">
    <property type="entry name" value="FACDDSATRASE"/>
</dbReference>
<dbReference type="PANTHER" id="PTHR11351">
    <property type="entry name" value="ACYL-COA DESATURASE"/>
    <property type="match status" value="1"/>
</dbReference>
<accession>A0A318YDN3</accession>
<proteinExistence type="inferred from homology"/>
<evidence type="ECO:0000256" key="17">
    <source>
        <dbReference type="SAM" id="Phobius"/>
    </source>
</evidence>
<dbReference type="InterPro" id="IPR036400">
    <property type="entry name" value="Cyt_B5-like_heme/steroid_sf"/>
</dbReference>
<dbReference type="RefSeq" id="XP_025478013.1">
    <property type="nucleotide sequence ID" value="XM_025621629.1"/>
</dbReference>
<comment type="similarity">
    <text evidence="2 16">Belongs to the fatty acid desaturase type 1 family.</text>
</comment>
<keyword evidence="12 16" id="KW-0408">Iron</keyword>
<dbReference type="Proteomes" id="UP000247647">
    <property type="component" value="Unassembled WGS sequence"/>
</dbReference>
<dbReference type="InterPro" id="IPR001199">
    <property type="entry name" value="Cyt_B5-like_heme/steroid-bd"/>
</dbReference>
<dbReference type="PROSITE" id="PS00476">
    <property type="entry name" value="FATTY_ACID_DESATUR_1"/>
    <property type="match status" value="1"/>
</dbReference>
<dbReference type="Pfam" id="PF00173">
    <property type="entry name" value="Cyt-b5"/>
    <property type="match status" value="1"/>
</dbReference>
<gene>
    <name evidence="19" type="ORF">BO87DRAFT_362376</name>
</gene>
<dbReference type="CDD" id="cd03505">
    <property type="entry name" value="Delta9-FADS-like"/>
    <property type="match status" value="1"/>
</dbReference>
<dbReference type="SMART" id="SM01117">
    <property type="entry name" value="Cyt-b5"/>
    <property type="match status" value="1"/>
</dbReference>
<dbReference type="GO" id="GO:0006636">
    <property type="term" value="P:unsaturated fatty acid biosynthetic process"/>
    <property type="evidence" value="ECO:0007669"/>
    <property type="project" value="UniProtKB-UniRule"/>
</dbReference>
<keyword evidence="8 16" id="KW-0276">Fatty acid metabolism</keyword>
<feature type="domain" description="Cytochrome b5 heme-binding" evidence="18">
    <location>
        <begin position="339"/>
        <end position="417"/>
    </location>
</feature>
<dbReference type="SUPFAM" id="SSF55856">
    <property type="entry name" value="Cytochrome b5-like heme/steroid binding domain"/>
    <property type="match status" value="1"/>
</dbReference>
<dbReference type="OrthoDB" id="10260134at2759"/>
<dbReference type="EC" id="1.14.19.1" evidence="16"/>
<reference evidence="19" key="1">
    <citation type="submission" date="2016-12" db="EMBL/GenBank/DDBJ databases">
        <title>The genomes of Aspergillus section Nigri reveals drivers in fungal speciation.</title>
        <authorList>
            <consortium name="DOE Joint Genome Institute"/>
            <person name="Vesth T.C."/>
            <person name="Nybo J."/>
            <person name="Theobald S."/>
            <person name="Brandl J."/>
            <person name="Frisvad J.C."/>
            <person name="Nielsen K.F."/>
            <person name="Lyhne E.K."/>
            <person name="Kogle M.E."/>
            <person name="Kuo A."/>
            <person name="Riley R."/>
            <person name="Clum A."/>
            <person name="Nolan M."/>
            <person name="Lipzen A."/>
            <person name="Salamov A."/>
            <person name="Henrissat B."/>
            <person name="Wiebenga A."/>
            <person name="De Vries R.P."/>
            <person name="Grigoriev I.V."/>
            <person name="Mortensen U.H."/>
            <person name="Andersen M.R."/>
            <person name="Baker S.E."/>
        </authorList>
    </citation>
    <scope>NUCLEOTIDE SEQUENCE [LARGE SCALE GENOMIC DNA]</scope>
    <source>
        <strain evidence="19">CBS 115656</strain>
    </source>
</reference>
<evidence type="ECO:0000256" key="16">
    <source>
        <dbReference type="PIRNR" id="PIRNR000345"/>
    </source>
</evidence>
<evidence type="ECO:0000256" key="13">
    <source>
        <dbReference type="ARBA" id="ARBA00023098"/>
    </source>
</evidence>
<keyword evidence="7 16" id="KW-0479">Metal-binding</keyword>
<evidence type="ECO:0000256" key="11">
    <source>
        <dbReference type="ARBA" id="ARBA00023002"/>
    </source>
</evidence>
<evidence type="ECO:0000259" key="18">
    <source>
        <dbReference type="PROSITE" id="PS50255"/>
    </source>
</evidence>
<dbReference type="GO" id="GO:0005789">
    <property type="term" value="C:endoplasmic reticulum membrane"/>
    <property type="evidence" value="ECO:0007669"/>
    <property type="project" value="TreeGrafter"/>
</dbReference>
<dbReference type="PANTHER" id="PTHR11351:SF31">
    <property type="entry name" value="DESATURASE 1, ISOFORM A-RELATED"/>
    <property type="match status" value="1"/>
</dbReference>
<keyword evidence="14 17" id="KW-0472">Membrane</keyword>